<organism evidence="1">
    <name type="scientific">marine sediment metagenome</name>
    <dbReference type="NCBI Taxonomy" id="412755"/>
    <lineage>
        <taxon>unclassified sequences</taxon>
        <taxon>metagenomes</taxon>
        <taxon>ecological metagenomes</taxon>
    </lineage>
</organism>
<reference evidence="1" key="1">
    <citation type="journal article" date="2015" name="Nature">
        <title>Complex archaea that bridge the gap between prokaryotes and eukaryotes.</title>
        <authorList>
            <person name="Spang A."/>
            <person name="Saw J.H."/>
            <person name="Jorgensen S.L."/>
            <person name="Zaremba-Niedzwiedzka K."/>
            <person name="Martijn J."/>
            <person name="Lind A.E."/>
            <person name="van Eijk R."/>
            <person name="Schleper C."/>
            <person name="Guy L."/>
            <person name="Ettema T.J."/>
        </authorList>
    </citation>
    <scope>NUCLEOTIDE SEQUENCE</scope>
</reference>
<accession>A0A0F9PUR7</accession>
<comment type="caution">
    <text evidence="1">The sequence shown here is derived from an EMBL/GenBank/DDBJ whole genome shotgun (WGS) entry which is preliminary data.</text>
</comment>
<evidence type="ECO:0000313" key="1">
    <source>
        <dbReference type="EMBL" id="KKM96932.1"/>
    </source>
</evidence>
<protein>
    <submittedName>
        <fullName evidence="1">Uncharacterized protein</fullName>
    </submittedName>
</protein>
<proteinExistence type="predicted"/>
<name>A0A0F9PUR7_9ZZZZ</name>
<gene>
    <name evidence="1" type="ORF">LCGC14_1173110</name>
</gene>
<sequence>MTEINVDIAGLTDLKADSQILIKIGDSVYQFKPISLKVFTQYERLSKEMDATDGKAFLIESCSVEPKFSVEEAEELPAGLAAILVSNLLRASFLMLPASNE</sequence>
<dbReference type="AlphaFoldDB" id="A0A0F9PUR7"/>
<dbReference type="EMBL" id="LAZR01005814">
    <property type="protein sequence ID" value="KKM96932.1"/>
    <property type="molecule type" value="Genomic_DNA"/>
</dbReference>